<dbReference type="PANTHER" id="PTHR46696">
    <property type="entry name" value="P450, PUTATIVE (EUROFUNG)-RELATED"/>
    <property type="match status" value="1"/>
</dbReference>
<dbReference type="CDD" id="cd20623">
    <property type="entry name" value="CYP_unk"/>
    <property type="match status" value="1"/>
</dbReference>
<sequence length="427" mass="46280">MTTPARDSSPGPPPGCPAHAAKGAVPLSGPRFHTDPAQLYRDIRREHGPVVPVLLPGDVPAWLVIGYREMYHVTAEPRLFPRDSGLWNQWDTLPEDWPLRPMVNGRQPGIYYTVGAEHQRHVAMVQSALEGVSQLELDKQCEELADGLIDAFCQRGEADIIAEYAKPLPILVLSRLLGLPDADAPAMTRAITALADGGVDALEAFQYFGDRLARLVEEKRTAPGADVTSRMLAYPETFTDEEYQLDLQALLAAGHLPTADWIGNSVRLMLTDERFAASLSGGRHSVPEAMNEVLWEDTPTQILAGRWAARDTTLGGYRIAAGDMLLLGLAGANSDPEVHVSAGASDGFRNGNNAHFSFSHGEFGCPFQAQEIAESISRTGIEVLLDRLPDVDLAVSAQTLARRPSAFLRGMTVLPVQFSPNPPVGGR</sequence>
<dbReference type="GO" id="GO:0020037">
    <property type="term" value="F:heme binding"/>
    <property type="evidence" value="ECO:0007669"/>
    <property type="project" value="InterPro"/>
</dbReference>
<organism evidence="3 4">
    <name type="scientific">Streptomyces oceani</name>
    <dbReference type="NCBI Taxonomy" id="1075402"/>
    <lineage>
        <taxon>Bacteria</taxon>
        <taxon>Bacillati</taxon>
        <taxon>Actinomycetota</taxon>
        <taxon>Actinomycetes</taxon>
        <taxon>Kitasatosporales</taxon>
        <taxon>Streptomycetaceae</taxon>
        <taxon>Streptomyces</taxon>
    </lineage>
</organism>
<dbReference type="EMBL" id="LJGU01000147">
    <property type="protein sequence ID" value="OEU96187.1"/>
    <property type="molecule type" value="Genomic_DNA"/>
</dbReference>
<dbReference type="GO" id="GO:0004497">
    <property type="term" value="F:monooxygenase activity"/>
    <property type="evidence" value="ECO:0007669"/>
    <property type="project" value="InterPro"/>
</dbReference>
<reference evidence="3 4" key="1">
    <citation type="journal article" date="2016" name="Front. Microbiol.">
        <title>Comparative Genomics Analysis of Streptomyces Species Reveals Their Adaptation to the Marine Environment and Their Diversity at the Genomic Level.</title>
        <authorList>
            <person name="Tian X."/>
            <person name="Zhang Z."/>
            <person name="Yang T."/>
            <person name="Chen M."/>
            <person name="Li J."/>
            <person name="Chen F."/>
            <person name="Yang J."/>
            <person name="Li W."/>
            <person name="Zhang B."/>
            <person name="Zhang Z."/>
            <person name="Wu J."/>
            <person name="Zhang C."/>
            <person name="Long L."/>
            <person name="Xiao J."/>
        </authorList>
    </citation>
    <scope>NUCLEOTIDE SEQUENCE [LARGE SCALE GENOMIC DNA]</scope>
    <source>
        <strain evidence="3 4">SCSIO 02100</strain>
    </source>
</reference>
<dbReference type="InterPro" id="IPR036396">
    <property type="entry name" value="Cyt_P450_sf"/>
</dbReference>
<evidence type="ECO:0000313" key="3">
    <source>
        <dbReference type="EMBL" id="OEU96187.1"/>
    </source>
</evidence>
<dbReference type="PRINTS" id="PR00359">
    <property type="entry name" value="BP450"/>
</dbReference>
<accession>A0A1E7JX10</accession>
<dbReference type="PANTHER" id="PTHR46696:SF1">
    <property type="entry name" value="CYTOCHROME P450 YJIB-RELATED"/>
    <property type="match status" value="1"/>
</dbReference>
<feature type="region of interest" description="Disordered" evidence="2">
    <location>
        <begin position="1"/>
        <end position="31"/>
    </location>
</feature>
<evidence type="ECO:0000256" key="2">
    <source>
        <dbReference type="SAM" id="MobiDB-lite"/>
    </source>
</evidence>
<dbReference type="SUPFAM" id="SSF48264">
    <property type="entry name" value="Cytochrome P450"/>
    <property type="match status" value="1"/>
</dbReference>
<dbReference type="InterPro" id="IPR002397">
    <property type="entry name" value="Cyt_P450_B"/>
</dbReference>
<dbReference type="STRING" id="1075402.AN216_21835"/>
<evidence type="ECO:0000256" key="1">
    <source>
        <dbReference type="ARBA" id="ARBA00010617"/>
    </source>
</evidence>
<dbReference type="RefSeq" id="WP_070198402.1">
    <property type="nucleotide sequence ID" value="NZ_LJGU01000147.1"/>
</dbReference>
<dbReference type="Proteomes" id="UP000176101">
    <property type="component" value="Unassembled WGS sequence"/>
</dbReference>
<gene>
    <name evidence="3" type="ORF">AN216_21835</name>
</gene>
<dbReference type="AlphaFoldDB" id="A0A1E7JX10"/>
<proteinExistence type="inferred from homology"/>
<dbReference type="GO" id="GO:0005506">
    <property type="term" value="F:iron ion binding"/>
    <property type="evidence" value="ECO:0007669"/>
    <property type="project" value="InterPro"/>
</dbReference>
<dbReference type="GO" id="GO:0016705">
    <property type="term" value="F:oxidoreductase activity, acting on paired donors, with incorporation or reduction of molecular oxygen"/>
    <property type="evidence" value="ECO:0007669"/>
    <property type="project" value="InterPro"/>
</dbReference>
<dbReference type="Gene3D" id="1.10.630.10">
    <property type="entry name" value="Cytochrome P450"/>
    <property type="match status" value="1"/>
</dbReference>
<comment type="caution">
    <text evidence="3">The sequence shown here is derived from an EMBL/GenBank/DDBJ whole genome shotgun (WGS) entry which is preliminary data.</text>
</comment>
<protein>
    <submittedName>
        <fullName evidence="3">Cytochrome</fullName>
    </submittedName>
</protein>
<comment type="similarity">
    <text evidence="1">Belongs to the cytochrome P450 family.</text>
</comment>
<name>A0A1E7JX10_9ACTN</name>
<evidence type="ECO:0000313" key="4">
    <source>
        <dbReference type="Proteomes" id="UP000176101"/>
    </source>
</evidence>
<dbReference type="PATRIC" id="fig|1075402.3.peg.560"/>
<keyword evidence="4" id="KW-1185">Reference proteome</keyword>